<keyword evidence="2" id="KW-1185">Reference proteome</keyword>
<dbReference type="Proteomes" id="UP000784294">
    <property type="component" value="Unassembled WGS sequence"/>
</dbReference>
<comment type="caution">
    <text evidence="1">The sequence shown here is derived from an EMBL/GenBank/DDBJ whole genome shotgun (WGS) entry which is preliminary data.</text>
</comment>
<protein>
    <submittedName>
        <fullName evidence="1">Uncharacterized protein</fullName>
    </submittedName>
</protein>
<proteinExistence type="predicted"/>
<dbReference type="AlphaFoldDB" id="A0A448X197"/>
<organism evidence="1 2">
    <name type="scientific">Protopolystoma xenopodis</name>
    <dbReference type="NCBI Taxonomy" id="117903"/>
    <lineage>
        <taxon>Eukaryota</taxon>
        <taxon>Metazoa</taxon>
        <taxon>Spiralia</taxon>
        <taxon>Lophotrochozoa</taxon>
        <taxon>Platyhelminthes</taxon>
        <taxon>Monogenea</taxon>
        <taxon>Polyopisthocotylea</taxon>
        <taxon>Polystomatidea</taxon>
        <taxon>Polystomatidae</taxon>
        <taxon>Protopolystoma</taxon>
    </lineage>
</organism>
<name>A0A448X197_9PLAT</name>
<sequence length="70" mass="7499">MLLITVGAMMVKPLCLDTAARVRTQLGRWLSLETNTAAGSLMFSLSVSLSLKSGINLTGELNWQNSENSG</sequence>
<gene>
    <name evidence="1" type="ORF">PXEA_LOCUS19066</name>
</gene>
<reference evidence="1" key="1">
    <citation type="submission" date="2018-11" db="EMBL/GenBank/DDBJ databases">
        <authorList>
            <consortium name="Pathogen Informatics"/>
        </authorList>
    </citation>
    <scope>NUCLEOTIDE SEQUENCE</scope>
</reference>
<evidence type="ECO:0000313" key="1">
    <source>
        <dbReference type="EMBL" id="VEL25626.1"/>
    </source>
</evidence>
<evidence type="ECO:0000313" key="2">
    <source>
        <dbReference type="Proteomes" id="UP000784294"/>
    </source>
</evidence>
<accession>A0A448X197</accession>
<dbReference type="EMBL" id="CAAALY010075211">
    <property type="protein sequence ID" value="VEL25626.1"/>
    <property type="molecule type" value="Genomic_DNA"/>
</dbReference>